<dbReference type="EMBL" id="VIRB01000146">
    <property type="protein sequence ID" value="NDO71809.1"/>
    <property type="molecule type" value="Genomic_DNA"/>
</dbReference>
<keyword evidence="1" id="KW-1133">Transmembrane helix</keyword>
<feature type="transmembrane region" description="Helical" evidence="1">
    <location>
        <begin position="146"/>
        <end position="168"/>
    </location>
</feature>
<evidence type="ECO:0000313" key="3">
    <source>
        <dbReference type="Proteomes" id="UP000474104"/>
    </source>
</evidence>
<organism evidence="2 3">
    <name type="scientific">Schaedlerella arabinosiphila</name>
    <dbReference type="NCBI Taxonomy" id="2044587"/>
    <lineage>
        <taxon>Bacteria</taxon>
        <taxon>Bacillati</taxon>
        <taxon>Bacillota</taxon>
        <taxon>Clostridia</taxon>
        <taxon>Lachnospirales</taxon>
        <taxon>Lachnospiraceae</taxon>
        <taxon>Schaedlerella</taxon>
    </lineage>
</organism>
<name>A0A9X5CBV5_9FIRM</name>
<feature type="transmembrane region" description="Helical" evidence="1">
    <location>
        <begin position="110"/>
        <end position="134"/>
    </location>
</feature>
<feature type="transmembrane region" description="Helical" evidence="1">
    <location>
        <begin position="12"/>
        <end position="31"/>
    </location>
</feature>
<proteinExistence type="predicted"/>
<keyword evidence="1" id="KW-0812">Transmembrane</keyword>
<feature type="transmembrane region" description="Helical" evidence="1">
    <location>
        <begin position="37"/>
        <end position="57"/>
    </location>
</feature>
<dbReference type="OrthoDB" id="2085298at2"/>
<evidence type="ECO:0000313" key="2">
    <source>
        <dbReference type="EMBL" id="NDO71809.1"/>
    </source>
</evidence>
<dbReference type="Proteomes" id="UP000474104">
    <property type="component" value="Unassembled WGS sequence"/>
</dbReference>
<feature type="transmembrane region" description="Helical" evidence="1">
    <location>
        <begin position="180"/>
        <end position="203"/>
    </location>
</feature>
<evidence type="ECO:0000256" key="1">
    <source>
        <dbReference type="SAM" id="Phobius"/>
    </source>
</evidence>
<dbReference type="AlphaFoldDB" id="A0A9X5CBV5"/>
<gene>
    <name evidence="2" type="ORF">FMM80_25390</name>
</gene>
<keyword evidence="1" id="KW-0472">Membrane</keyword>
<accession>A0A9X5CBV5</accession>
<dbReference type="RefSeq" id="WP_004081441.1">
    <property type="nucleotide sequence ID" value="NZ_VIRB01000146.1"/>
</dbReference>
<reference evidence="2 3" key="1">
    <citation type="submission" date="2019-07" db="EMBL/GenBank/DDBJ databases">
        <title>Draft genome sequences of 15 bacterial species constituting the stable defined intestinal microbiota of the GM15 gnotobiotic mouse model.</title>
        <authorList>
            <person name="Elie C."/>
            <person name="Mathieu A."/>
            <person name="Saliou A."/>
            <person name="Darnaud M."/>
            <person name="Leulier F."/>
            <person name="Tamellini A."/>
        </authorList>
    </citation>
    <scope>NUCLEOTIDE SEQUENCE [LARGE SCALE GENOMIC DNA]</scope>
    <source>
        <strain evidence="3">ASF 502</strain>
    </source>
</reference>
<comment type="caution">
    <text evidence="2">The sequence shown here is derived from an EMBL/GenBank/DDBJ whole genome shotgun (WGS) entry which is preliminary data.</text>
</comment>
<protein>
    <submittedName>
        <fullName evidence="2">Uncharacterized protein</fullName>
    </submittedName>
</protein>
<sequence length="209" mass="23813">MKYESKIVGINPLWISALLVIAFLIICTTGGDNINWGYLGFEVIFPFYTSIIIGEWCKTRTDPMFDVISAQGHSLWWWVVRRYALLFGLAIIFAIIGMIGVLSIRRGTSFLDMFVAFVPTAFVLSSICVFISLLNAIPHIPTMAVGVVWLFSIMVMSLLRFPLVQYFYLFTRYAGISSPIWVVNKIILLSVGMILWIGIFLFCQKRIWS</sequence>
<feature type="transmembrane region" description="Helical" evidence="1">
    <location>
        <begin position="83"/>
        <end position="104"/>
    </location>
</feature>